<proteinExistence type="predicted"/>
<accession>A0ABR7L298</accession>
<dbReference type="EMBL" id="JABVED010000002">
    <property type="protein sequence ID" value="MBC6446467.1"/>
    <property type="molecule type" value="Genomic_DNA"/>
</dbReference>
<keyword evidence="1" id="KW-0472">Membrane</keyword>
<reference evidence="2 3" key="1">
    <citation type="submission" date="2020-06" db="EMBL/GenBank/DDBJ databases">
        <title>Actinokineospora xiongansis sp. nov., isolated from soil of Baiyangdian.</title>
        <authorList>
            <person name="Zhang X."/>
        </authorList>
    </citation>
    <scope>NUCLEOTIDE SEQUENCE [LARGE SCALE GENOMIC DNA]</scope>
    <source>
        <strain evidence="2 3">HBU206404</strain>
    </source>
</reference>
<gene>
    <name evidence="2" type="ORF">GPZ80_04670</name>
</gene>
<sequence>MTKNPLDPIQTSVKLVFAFVLAMTAISLVTAVGGSGAMFGFGSASVCVEASSGFPVRGSEETLVPDLAPGAGASVAGVRFCAHEPSGAQQAWHVATKLPSFLVFAVTLSLAMLMFRAARRHGVFVDRFAARLRIVGWVVLAGSVTAALVEAWARQRLLQSMVDHPLSQFWLWDVEPSILAIFLGTLLISFARVLRISARMREDLTWTV</sequence>
<organism evidence="2 3">
    <name type="scientific">Actinokineospora xionganensis</name>
    <dbReference type="NCBI Taxonomy" id="2684470"/>
    <lineage>
        <taxon>Bacteria</taxon>
        <taxon>Bacillati</taxon>
        <taxon>Actinomycetota</taxon>
        <taxon>Actinomycetes</taxon>
        <taxon>Pseudonocardiales</taxon>
        <taxon>Pseudonocardiaceae</taxon>
        <taxon>Actinokineospora</taxon>
    </lineage>
</organism>
<dbReference type="Proteomes" id="UP000734823">
    <property type="component" value="Unassembled WGS sequence"/>
</dbReference>
<feature type="transmembrane region" description="Helical" evidence="1">
    <location>
        <begin position="12"/>
        <end position="33"/>
    </location>
</feature>
<name>A0ABR7L298_9PSEU</name>
<feature type="transmembrane region" description="Helical" evidence="1">
    <location>
        <begin position="130"/>
        <end position="149"/>
    </location>
</feature>
<evidence type="ECO:0000313" key="2">
    <source>
        <dbReference type="EMBL" id="MBC6446467.1"/>
    </source>
</evidence>
<evidence type="ECO:0008006" key="4">
    <source>
        <dbReference type="Google" id="ProtNLM"/>
    </source>
</evidence>
<protein>
    <recommendedName>
        <fullName evidence="4">DUF2975 domain-containing protein</fullName>
    </recommendedName>
</protein>
<comment type="caution">
    <text evidence="2">The sequence shown here is derived from an EMBL/GenBank/DDBJ whole genome shotgun (WGS) entry which is preliminary data.</text>
</comment>
<dbReference type="RefSeq" id="WP_187218502.1">
    <property type="nucleotide sequence ID" value="NZ_JABVED010000002.1"/>
</dbReference>
<keyword evidence="1" id="KW-0812">Transmembrane</keyword>
<keyword evidence="3" id="KW-1185">Reference proteome</keyword>
<evidence type="ECO:0000256" key="1">
    <source>
        <dbReference type="SAM" id="Phobius"/>
    </source>
</evidence>
<feature type="transmembrane region" description="Helical" evidence="1">
    <location>
        <begin position="169"/>
        <end position="191"/>
    </location>
</feature>
<keyword evidence="1" id="KW-1133">Transmembrane helix</keyword>
<feature type="transmembrane region" description="Helical" evidence="1">
    <location>
        <begin position="98"/>
        <end position="118"/>
    </location>
</feature>
<evidence type="ECO:0000313" key="3">
    <source>
        <dbReference type="Proteomes" id="UP000734823"/>
    </source>
</evidence>